<dbReference type="HAMAP" id="MF_00476">
    <property type="entry name" value="NikR"/>
    <property type="match status" value="1"/>
</dbReference>
<dbReference type="PANTHER" id="PTHR34719">
    <property type="entry name" value="NICKEL-RESPONSIVE REGULATOR"/>
    <property type="match status" value="1"/>
</dbReference>
<organism evidence="9 10">
    <name type="scientific">Phragmitibacter flavus</name>
    <dbReference type="NCBI Taxonomy" id="2576071"/>
    <lineage>
        <taxon>Bacteria</taxon>
        <taxon>Pseudomonadati</taxon>
        <taxon>Verrucomicrobiota</taxon>
        <taxon>Verrucomicrobiia</taxon>
        <taxon>Verrucomicrobiales</taxon>
        <taxon>Verrucomicrobiaceae</taxon>
        <taxon>Phragmitibacter</taxon>
    </lineage>
</organism>
<dbReference type="InterPro" id="IPR014864">
    <property type="entry name" value="TF_NikR_Ni-bd_C"/>
</dbReference>
<dbReference type="Pfam" id="PF08753">
    <property type="entry name" value="NikR_C"/>
    <property type="match status" value="1"/>
</dbReference>
<comment type="caution">
    <text evidence="9">The sequence shown here is derived from an EMBL/GenBank/DDBJ whole genome shotgun (WGS) entry which is preliminary data.</text>
</comment>
<keyword evidence="3 6" id="KW-0805">Transcription regulation</keyword>
<evidence type="ECO:0000256" key="2">
    <source>
        <dbReference type="ARBA" id="ARBA00022723"/>
    </source>
</evidence>
<feature type="domain" description="Transcription factor NikR nickel binding C-terminal" evidence="8">
    <location>
        <begin position="75"/>
        <end position="151"/>
    </location>
</feature>
<dbReference type="InterPro" id="IPR013321">
    <property type="entry name" value="Arc_rbn_hlx_hlx"/>
</dbReference>
<dbReference type="NCBIfam" id="NF003381">
    <property type="entry name" value="PRK04460.1"/>
    <property type="match status" value="1"/>
</dbReference>
<dbReference type="InterPro" id="IPR050192">
    <property type="entry name" value="CopG/NikR_regulator"/>
</dbReference>
<keyword evidence="10" id="KW-1185">Reference proteome</keyword>
<reference evidence="9 10" key="1">
    <citation type="submission" date="2019-05" db="EMBL/GenBank/DDBJ databases">
        <title>Verrucobacter flavum gen. nov., sp. nov. a new member of the family Verrucomicrobiaceae.</title>
        <authorList>
            <person name="Szuroczki S."/>
            <person name="Abbaszade G."/>
            <person name="Szabo A."/>
            <person name="Felfoldi T."/>
            <person name="Schumann P."/>
            <person name="Boka K."/>
            <person name="Keki Z."/>
            <person name="Toumi M."/>
            <person name="Toth E."/>
        </authorList>
    </citation>
    <scope>NUCLEOTIDE SEQUENCE [LARGE SCALE GENOMIC DNA]</scope>
    <source>
        <strain evidence="9 10">MG-N-17</strain>
    </source>
</reference>
<dbReference type="Gene3D" id="1.10.1220.10">
    <property type="entry name" value="Met repressor-like"/>
    <property type="match status" value="1"/>
</dbReference>
<dbReference type="GO" id="GO:0003677">
    <property type="term" value="F:DNA binding"/>
    <property type="evidence" value="ECO:0007669"/>
    <property type="project" value="UniProtKB-KW"/>
</dbReference>
<comment type="caution">
    <text evidence="6">Lacks conserved residue(s) required for the propagation of feature annotation.</text>
</comment>
<evidence type="ECO:0000259" key="8">
    <source>
        <dbReference type="Pfam" id="PF08753"/>
    </source>
</evidence>
<keyword evidence="2" id="KW-0479">Metal-binding</keyword>
<evidence type="ECO:0000256" key="1">
    <source>
        <dbReference type="ARBA" id="ARBA00022596"/>
    </source>
</evidence>
<dbReference type="EMBL" id="VAUV01000010">
    <property type="protein sequence ID" value="TLD69971.1"/>
    <property type="molecule type" value="Genomic_DNA"/>
</dbReference>
<dbReference type="Gene3D" id="3.30.70.1150">
    <property type="entry name" value="ACT-like. Chain A, domain 2"/>
    <property type="match status" value="1"/>
</dbReference>
<dbReference type="SUPFAM" id="SSF47598">
    <property type="entry name" value="Ribbon-helix-helix"/>
    <property type="match status" value="1"/>
</dbReference>
<comment type="similarity">
    <text evidence="6">Belongs to the transcriptional regulatory CopG/NikR family.</text>
</comment>
<dbReference type="OrthoDB" id="9806294at2"/>
<evidence type="ECO:0000256" key="3">
    <source>
        <dbReference type="ARBA" id="ARBA00023015"/>
    </source>
</evidence>
<dbReference type="GO" id="GO:0003700">
    <property type="term" value="F:DNA-binding transcription factor activity"/>
    <property type="evidence" value="ECO:0007669"/>
    <property type="project" value="UniProtKB-UniRule"/>
</dbReference>
<evidence type="ECO:0000313" key="9">
    <source>
        <dbReference type="EMBL" id="TLD69971.1"/>
    </source>
</evidence>
<dbReference type="SUPFAM" id="SSF55021">
    <property type="entry name" value="ACT-like"/>
    <property type="match status" value="1"/>
</dbReference>
<name>A0A5R8KCF4_9BACT</name>
<dbReference type="InterPro" id="IPR045865">
    <property type="entry name" value="ACT-like_dom_sf"/>
</dbReference>
<sequence length="172" mass="19278">MPVTSPTPPPTEVSVSSRQSENVQRITISLPDELFRQFENMLEERGFANRSQAISEILNQHISDYYSFKGNRVMAGTLTLLYEHRKPGLMQQLADIQHHHVNEVISSFRVLLENHHTMDVILMQGPANVLRAITNRFLACKGVQAGRLNLTRTVMPPIHAKHGGVEASTAEA</sequence>
<evidence type="ECO:0000256" key="7">
    <source>
        <dbReference type="SAM" id="MobiDB-lite"/>
    </source>
</evidence>
<dbReference type="NCBIfam" id="NF002815">
    <property type="entry name" value="PRK02967.1"/>
    <property type="match status" value="1"/>
</dbReference>
<dbReference type="InterPro" id="IPR027271">
    <property type="entry name" value="Acetolactate_synth/TF_NikR_C"/>
</dbReference>
<comment type="function">
    <text evidence="6">Transcriptional regulator.</text>
</comment>
<evidence type="ECO:0000256" key="6">
    <source>
        <dbReference type="HAMAP-Rule" id="MF_00476"/>
    </source>
</evidence>
<dbReference type="GO" id="GO:0010045">
    <property type="term" value="P:response to nickel cation"/>
    <property type="evidence" value="ECO:0007669"/>
    <property type="project" value="InterPro"/>
</dbReference>
<dbReference type="RefSeq" id="WP_138087026.1">
    <property type="nucleotide sequence ID" value="NZ_VAUV01000010.1"/>
</dbReference>
<dbReference type="PANTHER" id="PTHR34719:SF2">
    <property type="entry name" value="NICKEL-RESPONSIVE REGULATOR"/>
    <property type="match status" value="1"/>
</dbReference>
<dbReference type="AlphaFoldDB" id="A0A5R8KCF4"/>
<dbReference type="InterPro" id="IPR022988">
    <property type="entry name" value="Ni_resp_reg_NikR"/>
</dbReference>
<accession>A0A5R8KCF4</accession>
<keyword evidence="1" id="KW-0533">Nickel</keyword>
<keyword evidence="5 6" id="KW-0804">Transcription</keyword>
<keyword evidence="4 6" id="KW-0238">DNA-binding</keyword>
<gene>
    <name evidence="9" type="primary">nikR</name>
    <name evidence="9" type="ORF">FEM03_14665</name>
</gene>
<dbReference type="Proteomes" id="UP000306196">
    <property type="component" value="Unassembled WGS sequence"/>
</dbReference>
<protein>
    <recommendedName>
        <fullName evidence="6">Putative nickel-responsive regulator</fullName>
    </recommendedName>
</protein>
<dbReference type="GO" id="GO:0016151">
    <property type="term" value="F:nickel cation binding"/>
    <property type="evidence" value="ECO:0007669"/>
    <property type="project" value="UniProtKB-UniRule"/>
</dbReference>
<dbReference type="InterPro" id="IPR010985">
    <property type="entry name" value="Ribbon_hlx_hlx"/>
</dbReference>
<feature type="region of interest" description="Disordered" evidence="7">
    <location>
        <begin position="1"/>
        <end position="20"/>
    </location>
</feature>
<dbReference type="CDD" id="cd22231">
    <property type="entry name" value="RHH_NikR_HicB-like"/>
    <property type="match status" value="1"/>
</dbReference>
<proteinExistence type="inferred from homology"/>
<feature type="compositionally biased region" description="Pro residues" evidence="7">
    <location>
        <begin position="1"/>
        <end position="11"/>
    </location>
</feature>
<evidence type="ECO:0000256" key="5">
    <source>
        <dbReference type="ARBA" id="ARBA00023163"/>
    </source>
</evidence>
<evidence type="ECO:0000256" key="4">
    <source>
        <dbReference type="ARBA" id="ARBA00023125"/>
    </source>
</evidence>
<evidence type="ECO:0000313" key="10">
    <source>
        <dbReference type="Proteomes" id="UP000306196"/>
    </source>
</evidence>